<dbReference type="Pfam" id="PF04116">
    <property type="entry name" value="FA_hydroxylase"/>
    <property type="match status" value="1"/>
</dbReference>
<feature type="domain" description="Fatty acid hydroxylase" evidence="6">
    <location>
        <begin position="165"/>
        <end position="291"/>
    </location>
</feature>
<feature type="transmembrane region" description="Helical" evidence="5">
    <location>
        <begin position="125"/>
        <end position="145"/>
    </location>
</feature>
<organism evidence="7 8">
    <name type="scientific">Thelonectria olida</name>
    <dbReference type="NCBI Taxonomy" id="1576542"/>
    <lineage>
        <taxon>Eukaryota</taxon>
        <taxon>Fungi</taxon>
        <taxon>Dikarya</taxon>
        <taxon>Ascomycota</taxon>
        <taxon>Pezizomycotina</taxon>
        <taxon>Sordariomycetes</taxon>
        <taxon>Hypocreomycetidae</taxon>
        <taxon>Hypocreales</taxon>
        <taxon>Nectriaceae</taxon>
        <taxon>Thelonectria</taxon>
    </lineage>
</organism>
<evidence type="ECO:0000313" key="8">
    <source>
        <dbReference type="Proteomes" id="UP000777438"/>
    </source>
</evidence>
<evidence type="ECO:0000259" key="6">
    <source>
        <dbReference type="Pfam" id="PF04116"/>
    </source>
</evidence>
<dbReference type="OrthoDB" id="6354873at2759"/>
<dbReference type="AlphaFoldDB" id="A0A9P8WA28"/>
<keyword evidence="2 5" id="KW-0812">Transmembrane</keyword>
<keyword evidence="8" id="KW-1185">Reference proteome</keyword>
<evidence type="ECO:0000313" key="7">
    <source>
        <dbReference type="EMBL" id="KAH6893572.1"/>
    </source>
</evidence>
<feature type="transmembrane region" description="Helical" evidence="5">
    <location>
        <begin position="76"/>
        <end position="99"/>
    </location>
</feature>
<comment type="subcellular location">
    <subcellularLocation>
        <location evidence="1">Membrane</location>
    </subcellularLocation>
</comment>
<comment type="caution">
    <text evidence="7">The sequence shown here is derived from an EMBL/GenBank/DDBJ whole genome shotgun (WGS) entry which is preliminary data.</text>
</comment>
<proteinExistence type="predicted"/>
<evidence type="ECO:0000256" key="3">
    <source>
        <dbReference type="ARBA" id="ARBA00022989"/>
    </source>
</evidence>
<dbReference type="GO" id="GO:0016491">
    <property type="term" value="F:oxidoreductase activity"/>
    <property type="evidence" value="ECO:0007669"/>
    <property type="project" value="InterPro"/>
</dbReference>
<dbReference type="GO" id="GO:0016020">
    <property type="term" value="C:membrane"/>
    <property type="evidence" value="ECO:0007669"/>
    <property type="project" value="UniProtKB-SubCell"/>
</dbReference>
<protein>
    <recommendedName>
        <fullName evidence="6">Fatty acid hydroxylase domain-containing protein</fullName>
    </recommendedName>
</protein>
<dbReference type="InterPro" id="IPR050307">
    <property type="entry name" value="Sterol_Desaturase_Related"/>
</dbReference>
<sequence>MDVVLEVTDTFIADYAYAWLLPKRPAPYDFPNTTDSHTFSSWTYKPATKFINLVPSDAAYSSAWDRDHVVRQFISLYFITWLFGLAVYFIVAALSYAFIFDKRTFNHPRFLKNQVRLEIVQANKAMPIMAFLTAPIFLLEVNGWGKLYDTTEQGPGLWYNFAQFPIFLLFTDFCIYWIHRYEHHPAVYKYLHKPHHKWIMPTPFASHAFHPLDGYAQSLPYHIFPFIFPLQKIAYVALFVFVNLWSVMIHDGEYMTDNPIVNGAACHSLHHSRFEVNYGQFFTGFDRLGGTYRRPEAWMFKREENMSESRWNSEAKAVDELVKEIEGDESRTYGNTKDSKKTR</sequence>
<evidence type="ECO:0000256" key="4">
    <source>
        <dbReference type="ARBA" id="ARBA00023136"/>
    </source>
</evidence>
<dbReference type="GO" id="GO:0008610">
    <property type="term" value="P:lipid biosynthetic process"/>
    <property type="evidence" value="ECO:0007669"/>
    <property type="project" value="InterPro"/>
</dbReference>
<feature type="transmembrane region" description="Helical" evidence="5">
    <location>
        <begin position="223"/>
        <end position="245"/>
    </location>
</feature>
<dbReference type="PANTHER" id="PTHR11863">
    <property type="entry name" value="STEROL DESATURASE"/>
    <property type="match status" value="1"/>
</dbReference>
<evidence type="ECO:0000256" key="5">
    <source>
        <dbReference type="SAM" id="Phobius"/>
    </source>
</evidence>
<dbReference type="GO" id="GO:0005506">
    <property type="term" value="F:iron ion binding"/>
    <property type="evidence" value="ECO:0007669"/>
    <property type="project" value="InterPro"/>
</dbReference>
<evidence type="ECO:0000256" key="2">
    <source>
        <dbReference type="ARBA" id="ARBA00022692"/>
    </source>
</evidence>
<dbReference type="Proteomes" id="UP000777438">
    <property type="component" value="Unassembled WGS sequence"/>
</dbReference>
<dbReference type="EMBL" id="JAGPYM010000006">
    <property type="protein sequence ID" value="KAH6893572.1"/>
    <property type="molecule type" value="Genomic_DNA"/>
</dbReference>
<name>A0A9P8WA28_9HYPO</name>
<feature type="transmembrane region" description="Helical" evidence="5">
    <location>
        <begin position="157"/>
        <end position="178"/>
    </location>
</feature>
<gene>
    <name evidence="7" type="ORF">B0T10DRAFT_276950</name>
</gene>
<keyword evidence="3 5" id="KW-1133">Transmembrane helix</keyword>
<evidence type="ECO:0000256" key="1">
    <source>
        <dbReference type="ARBA" id="ARBA00004370"/>
    </source>
</evidence>
<reference evidence="7 8" key="1">
    <citation type="journal article" date="2021" name="Nat. Commun.">
        <title>Genetic determinants of endophytism in the Arabidopsis root mycobiome.</title>
        <authorList>
            <person name="Mesny F."/>
            <person name="Miyauchi S."/>
            <person name="Thiergart T."/>
            <person name="Pickel B."/>
            <person name="Atanasova L."/>
            <person name="Karlsson M."/>
            <person name="Huettel B."/>
            <person name="Barry K.W."/>
            <person name="Haridas S."/>
            <person name="Chen C."/>
            <person name="Bauer D."/>
            <person name="Andreopoulos W."/>
            <person name="Pangilinan J."/>
            <person name="LaButti K."/>
            <person name="Riley R."/>
            <person name="Lipzen A."/>
            <person name="Clum A."/>
            <person name="Drula E."/>
            <person name="Henrissat B."/>
            <person name="Kohler A."/>
            <person name="Grigoriev I.V."/>
            <person name="Martin F.M."/>
            <person name="Hacquard S."/>
        </authorList>
    </citation>
    <scope>NUCLEOTIDE SEQUENCE [LARGE SCALE GENOMIC DNA]</scope>
    <source>
        <strain evidence="7 8">MPI-CAGE-CH-0241</strain>
    </source>
</reference>
<accession>A0A9P8WA28</accession>
<dbReference type="InterPro" id="IPR006694">
    <property type="entry name" value="Fatty_acid_hydroxylase"/>
</dbReference>
<keyword evidence="4 5" id="KW-0472">Membrane</keyword>